<dbReference type="InterPro" id="IPR036065">
    <property type="entry name" value="BolA-like_sf"/>
</dbReference>
<sequence>MRFTITNLNKAEIMLPTPELVKSYIAAGLDCSHLEVEGDGQHFNAVIVSPAFAGKRLIQRHQLVYAALGDRMREEIHALSMKTLTPEEFQK</sequence>
<protein>
    <submittedName>
        <fullName evidence="3">Transcriptional regulator, BolA protein family</fullName>
    </submittedName>
</protein>
<accession>A0ABY1QDF8</accession>
<dbReference type="SUPFAM" id="SSF82657">
    <property type="entry name" value="BolA-like"/>
    <property type="match status" value="1"/>
</dbReference>
<organism evidence="3 4">
    <name type="scientific">Noviherbaspirillum suwonense</name>
    <dbReference type="NCBI Taxonomy" id="1224511"/>
    <lineage>
        <taxon>Bacteria</taxon>
        <taxon>Pseudomonadati</taxon>
        <taxon>Pseudomonadota</taxon>
        <taxon>Betaproteobacteria</taxon>
        <taxon>Burkholderiales</taxon>
        <taxon>Oxalobacteraceae</taxon>
        <taxon>Noviherbaspirillum</taxon>
    </lineage>
</organism>
<dbReference type="PANTHER" id="PTHR46229">
    <property type="entry name" value="BOLA TRANSCRIPTION REGULATOR"/>
    <property type="match status" value="1"/>
</dbReference>
<dbReference type="PIRSF" id="PIRSF003113">
    <property type="entry name" value="BolA"/>
    <property type="match status" value="1"/>
</dbReference>
<dbReference type="Gene3D" id="3.30.300.90">
    <property type="entry name" value="BolA-like"/>
    <property type="match status" value="1"/>
</dbReference>
<gene>
    <name evidence="3" type="ORF">SAMN06295970_111155</name>
</gene>
<dbReference type="Pfam" id="PF01722">
    <property type="entry name" value="BolA"/>
    <property type="match status" value="1"/>
</dbReference>
<name>A0ABY1QDF8_9BURK</name>
<dbReference type="EMBL" id="FXUL01000011">
    <property type="protein sequence ID" value="SMP66247.1"/>
    <property type="molecule type" value="Genomic_DNA"/>
</dbReference>
<evidence type="ECO:0000256" key="2">
    <source>
        <dbReference type="RuleBase" id="RU003860"/>
    </source>
</evidence>
<comment type="caution">
    <text evidence="3">The sequence shown here is derived from an EMBL/GenBank/DDBJ whole genome shotgun (WGS) entry which is preliminary data.</text>
</comment>
<evidence type="ECO:0000313" key="4">
    <source>
        <dbReference type="Proteomes" id="UP001158049"/>
    </source>
</evidence>
<dbReference type="PANTHER" id="PTHR46229:SF2">
    <property type="entry name" value="BOLA-LIKE PROTEIN 1"/>
    <property type="match status" value="1"/>
</dbReference>
<evidence type="ECO:0000313" key="3">
    <source>
        <dbReference type="EMBL" id="SMP66247.1"/>
    </source>
</evidence>
<evidence type="ECO:0000256" key="1">
    <source>
        <dbReference type="ARBA" id="ARBA00005578"/>
    </source>
</evidence>
<dbReference type="Proteomes" id="UP001158049">
    <property type="component" value="Unassembled WGS sequence"/>
</dbReference>
<dbReference type="InterPro" id="IPR002634">
    <property type="entry name" value="BolA"/>
</dbReference>
<reference evidence="3 4" key="1">
    <citation type="submission" date="2017-05" db="EMBL/GenBank/DDBJ databases">
        <authorList>
            <person name="Varghese N."/>
            <person name="Submissions S."/>
        </authorList>
    </citation>
    <scope>NUCLEOTIDE SEQUENCE [LARGE SCALE GENOMIC DNA]</scope>
    <source>
        <strain evidence="3 4">DSM 26001</strain>
    </source>
</reference>
<comment type="similarity">
    <text evidence="1 2">Belongs to the BolA/IbaG family.</text>
</comment>
<dbReference type="InterPro" id="IPR050961">
    <property type="entry name" value="BolA/IbaG_stress_morph_reg"/>
</dbReference>
<keyword evidence="4" id="KW-1185">Reference proteome</keyword>
<proteinExistence type="inferred from homology"/>